<proteinExistence type="predicted"/>
<organism evidence="1 2">
    <name type="scientific">Fusarium pseudograminearum (strain CS3096)</name>
    <name type="common">Wheat and barley crown-rot fungus</name>
    <dbReference type="NCBI Taxonomy" id="1028729"/>
    <lineage>
        <taxon>Eukaryota</taxon>
        <taxon>Fungi</taxon>
        <taxon>Dikarya</taxon>
        <taxon>Ascomycota</taxon>
        <taxon>Pezizomycotina</taxon>
        <taxon>Sordariomycetes</taxon>
        <taxon>Hypocreomycetidae</taxon>
        <taxon>Hypocreales</taxon>
        <taxon>Nectriaceae</taxon>
        <taxon>Fusarium</taxon>
    </lineage>
</organism>
<dbReference type="KEGG" id="fpu:FPSE_11252"/>
<comment type="caution">
    <text evidence="1">The sequence shown here is derived from an EMBL/GenBank/DDBJ whole genome shotgun (WGS) entry which is preliminary data.</text>
</comment>
<evidence type="ECO:0000313" key="2">
    <source>
        <dbReference type="Proteomes" id="UP000007978"/>
    </source>
</evidence>
<keyword evidence="2" id="KW-1185">Reference proteome</keyword>
<dbReference type="AlphaFoldDB" id="K3VXA7"/>
<dbReference type="GeneID" id="20369869"/>
<dbReference type="HOGENOM" id="CLU_831692_0_0_1"/>
<protein>
    <submittedName>
        <fullName evidence="1">Uncharacterized protein</fullName>
    </submittedName>
</protein>
<dbReference type="OrthoDB" id="194358at2759"/>
<reference evidence="1 2" key="1">
    <citation type="journal article" date="2012" name="PLoS Pathog.">
        <title>Comparative pathogenomics reveals horizontally acquired novel virulence genes in fungi infecting cereal hosts.</title>
        <authorList>
            <person name="Gardiner D.M."/>
            <person name="McDonald M.C."/>
            <person name="Covarelli L."/>
            <person name="Solomon P.S."/>
            <person name="Rusu A.G."/>
            <person name="Marshall M."/>
            <person name="Kazan K."/>
            <person name="Chakraborty S."/>
            <person name="McDonald B.A."/>
            <person name="Manners J.M."/>
        </authorList>
    </citation>
    <scope>NUCLEOTIDE SEQUENCE [LARGE SCALE GENOMIC DNA]</scope>
    <source>
        <strain evidence="1 2">CS3096</strain>
    </source>
</reference>
<accession>K3VXA7</accession>
<dbReference type="RefSeq" id="XP_009262644.1">
    <property type="nucleotide sequence ID" value="XM_009264369.1"/>
</dbReference>
<sequence>MTILRAVVRRHLASGLASHDLCDSMGFELEWFVFSFLHKDGIPWIPSEFSKSQPDDSEGDREGSSKFTFEMETNETEIVKGSASSAEQRESVTPSFLEISTLESPQGVLDLRRHLGELSKWKGSAFKEALAVAKAVEKTMNFIMPSFDRKQSVNEFVWSIKVNYNRRLDGNINDDTAEYVRMVVKYSPNNGWTAPVDEIAAVLSLWLYSMREVHDPDPNHTSYDFPSGNDRWIRGSPAQQQRCLQVLGPLEDVLLRDLKWWMPKGLDGILAARVKDPNVDNNDEFPYTVKRERVAHSGQRWPRGERNEKALTESLSYWNWKIAEDLGNHNDGVT</sequence>
<dbReference type="Proteomes" id="UP000007978">
    <property type="component" value="Chromosome 1"/>
</dbReference>
<gene>
    <name evidence="1" type="ORF">FPSE_11252</name>
</gene>
<dbReference type="EMBL" id="AFNW01000423">
    <property type="protein sequence ID" value="EKJ68570.1"/>
    <property type="molecule type" value="Genomic_DNA"/>
</dbReference>
<name>K3VXA7_FUSPC</name>
<evidence type="ECO:0000313" key="1">
    <source>
        <dbReference type="EMBL" id="EKJ68570.1"/>
    </source>
</evidence>